<name>A0AAV7KAT6_9METZ</name>
<comment type="caution">
    <text evidence="2">The sequence shown here is derived from an EMBL/GenBank/DDBJ whole genome shotgun (WGS) entry which is preliminary data.</text>
</comment>
<organism evidence="2 3">
    <name type="scientific">Oopsacas minuta</name>
    <dbReference type="NCBI Taxonomy" id="111878"/>
    <lineage>
        <taxon>Eukaryota</taxon>
        <taxon>Metazoa</taxon>
        <taxon>Porifera</taxon>
        <taxon>Hexactinellida</taxon>
        <taxon>Hexasterophora</taxon>
        <taxon>Lyssacinosida</taxon>
        <taxon>Leucopsacidae</taxon>
        <taxon>Oopsacas</taxon>
    </lineage>
</organism>
<dbReference type="SMART" id="SM00256">
    <property type="entry name" value="FBOX"/>
    <property type="match status" value="1"/>
</dbReference>
<reference evidence="2 3" key="1">
    <citation type="journal article" date="2023" name="BMC Biol.">
        <title>The compact genome of the sponge Oopsacas minuta (Hexactinellida) is lacking key metazoan core genes.</title>
        <authorList>
            <person name="Santini S."/>
            <person name="Schenkelaars Q."/>
            <person name="Jourda C."/>
            <person name="Duchesne M."/>
            <person name="Belahbib H."/>
            <person name="Rocher C."/>
            <person name="Selva M."/>
            <person name="Riesgo A."/>
            <person name="Vervoort M."/>
            <person name="Leys S.P."/>
            <person name="Kodjabachian L."/>
            <person name="Le Bivic A."/>
            <person name="Borchiellini C."/>
            <person name="Claverie J.M."/>
            <person name="Renard E."/>
        </authorList>
    </citation>
    <scope>NUCLEOTIDE SEQUENCE [LARGE SCALE GENOMIC DNA]</scope>
    <source>
        <strain evidence="2">SPO-2</strain>
    </source>
</reference>
<protein>
    <recommendedName>
        <fullName evidence="1">F-box domain-containing protein</fullName>
    </recommendedName>
</protein>
<dbReference type="EMBL" id="JAKMXF010000111">
    <property type="protein sequence ID" value="KAI6657401.1"/>
    <property type="molecule type" value="Genomic_DNA"/>
</dbReference>
<dbReference type="InterPro" id="IPR036047">
    <property type="entry name" value="F-box-like_dom_sf"/>
</dbReference>
<feature type="domain" description="F-box" evidence="1">
    <location>
        <begin position="50"/>
        <end position="99"/>
    </location>
</feature>
<evidence type="ECO:0000313" key="2">
    <source>
        <dbReference type="EMBL" id="KAI6657401.1"/>
    </source>
</evidence>
<keyword evidence="3" id="KW-1185">Reference proteome</keyword>
<evidence type="ECO:0000259" key="1">
    <source>
        <dbReference type="PROSITE" id="PS50181"/>
    </source>
</evidence>
<dbReference type="InterPro" id="IPR001810">
    <property type="entry name" value="F-box_dom"/>
</dbReference>
<evidence type="ECO:0000313" key="3">
    <source>
        <dbReference type="Proteomes" id="UP001165289"/>
    </source>
</evidence>
<dbReference type="AlphaFoldDB" id="A0AAV7KAT6"/>
<accession>A0AAV7KAT6</accession>
<dbReference type="Gene3D" id="1.20.1280.50">
    <property type="match status" value="1"/>
</dbReference>
<sequence length="499" mass="57546">MSKSSELYPVSKFAGLSTRARLSYLLPLLTACSHEELLSVQSSLNLLFFREFIPDLPPNLSLLILIKLTLKDIFACMLVSKTWCEVINSEYCTPLWRHHAMLLAPTYHRSLCDNQWKVICRNARLFQLKLCKPINYCVKQFEDDGHCHIENVKVYQLFTDENYLVVHGLANLNFCLYKDVVLVWKWEGDRGGFKYKLNILEEMDIASYPSSIETKNGSNITVSFTSNFLFILHVYIEVFNLDVLSFCSRVRLPSMSEVLGLDYSLNTDRSLKLIAIAFFDRSIYIIDPSHGVTIHEVIIEDRYPFYFSFLDGPDPRFLIYSEMGFRYFDVSSQLAPKIISDLLTIEPTNSHISVNISKNKEIVAILEIELISSIQTPKLFIFSTNSWSLLFHRELSPSYNHYNILAVGSRYVVLLGYRAKLEFIIFDLLTYEPPRSVVFKNIIATQDVYSVDSVCVLYINGWLNGEIFDEVENEGKSIPIFLVYSKSIQFSLSILSLKY</sequence>
<dbReference type="SUPFAM" id="SSF81383">
    <property type="entry name" value="F-box domain"/>
    <property type="match status" value="1"/>
</dbReference>
<dbReference type="Pfam" id="PF12937">
    <property type="entry name" value="F-box-like"/>
    <property type="match status" value="1"/>
</dbReference>
<dbReference type="PROSITE" id="PS51257">
    <property type="entry name" value="PROKAR_LIPOPROTEIN"/>
    <property type="match status" value="1"/>
</dbReference>
<dbReference type="PROSITE" id="PS50181">
    <property type="entry name" value="FBOX"/>
    <property type="match status" value="1"/>
</dbReference>
<gene>
    <name evidence="2" type="ORF">LOD99_149</name>
</gene>
<proteinExistence type="predicted"/>
<dbReference type="Proteomes" id="UP001165289">
    <property type="component" value="Unassembled WGS sequence"/>
</dbReference>